<keyword evidence="7" id="KW-1185">Reference proteome</keyword>
<dbReference type="Pfam" id="PF00106">
    <property type="entry name" value="adh_short"/>
    <property type="match status" value="1"/>
</dbReference>
<reference evidence="6 7" key="1">
    <citation type="journal article" date="2017" name="Int. J. Syst. Evol. Microbiol.">
        <title>Ramlibacter monticola sp. nov., isolated from forest soil.</title>
        <authorList>
            <person name="Chaudhary D.K."/>
            <person name="Kim J."/>
        </authorList>
    </citation>
    <scope>NUCLEOTIDE SEQUENCE [LARGE SCALE GENOMIC DNA]</scope>
    <source>
        <strain evidence="6 7">KACC 19175</strain>
    </source>
</reference>
<comment type="similarity">
    <text evidence="1 3">Belongs to the short-chain dehydrogenases/reductases (SDR) family.</text>
</comment>
<gene>
    <name evidence="6" type="ORF">JJ685_28415</name>
</gene>
<proteinExistence type="inferred from homology"/>
<dbReference type="EMBL" id="JAEQNE010000012">
    <property type="protein sequence ID" value="MBL0395089.1"/>
    <property type="molecule type" value="Genomic_DNA"/>
</dbReference>
<dbReference type="GO" id="GO:0016491">
    <property type="term" value="F:oxidoreductase activity"/>
    <property type="evidence" value="ECO:0007669"/>
    <property type="project" value="UniProtKB-KW"/>
</dbReference>
<sequence>MALDFSGRVAIVTGAGGGLGREHALALAARGARVVVNDLGGAVDGSGGSLTAAERVVAEIRAAGGEAIANGASVTDFGAVQAMVQQAMDTWGRVDVLVSNAGILRDKTFAKMDLADFRQVLDVHLMGAVHCCKALWPVMTAQKYGRIVLTTSSTGLYGNFGQTNYGAAKLALVGLMQTLALEGARADIRVNCLAPTAVTRMTESLLPQDMLEAFGPEAVVPAMLVLASEEAPTRTTLCAGGGGVEAAHVTLTHGAWIGSGPQAPERLLAQLDAVRDRRGEMVPANGSEQGTNELRLLREQR</sequence>
<evidence type="ECO:0000256" key="3">
    <source>
        <dbReference type="RuleBase" id="RU000363"/>
    </source>
</evidence>
<dbReference type="PRINTS" id="PR00080">
    <property type="entry name" value="SDRFAMILY"/>
</dbReference>
<dbReference type="RefSeq" id="WP_201677763.1">
    <property type="nucleotide sequence ID" value="NZ_JAEQNE010000012.1"/>
</dbReference>
<dbReference type="PRINTS" id="PR00081">
    <property type="entry name" value="GDHRDH"/>
</dbReference>
<evidence type="ECO:0000259" key="5">
    <source>
        <dbReference type="SMART" id="SM00822"/>
    </source>
</evidence>
<evidence type="ECO:0000313" key="7">
    <source>
        <dbReference type="Proteomes" id="UP000599109"/>
    </source>
</evidence>
<dbReference type="InterPro" id="IPR002347">
    <property type="entry name" value="SDR_fam"/>
</dbReference>
<comment type="caution">
    <text evidence="6">The sequence shown here is derived from an EMBL/GenBank/DDBJ whole genome shotgun (WGS) entry which is preliminary data.</text>
</comment>
<protein>
    <submittedName>
        <fullName evidence="6">SDR family NAD(P)-dependent oxidoreductase</fullName>
    </submittedName>
</protein>
<dbReference type="SMART" id="SM00822">
    <property type="entry name" value="PKS_KR"/>
    <property type="match status" value="1"/>
</dbReference>
<dbReference type="Gene3D" id="3.40.50.720">
    <property type="entry name" value="NAD(P)-binding Rossmann-like Domain"/>
    <property type="match status" value="1"/>
</dbReference>
<dbReference type="PANTHER" id="PTHR45024:SF2">
    <property type="entry name" value="SCP2 DOMAIN-CONTAINING PROTEIN"/>
    <property type="match status" value="1"/>
</dbReference>
<evidence type="ECO:0000313" key="6">
    <source>
        <dbReference type="EMBL" id="MBL0395089.1"/>
    </source>
</evidence>
<dbReference type="PANTHER" id="PTHR45024">
    <property type="entry name" value="DEHYDROGENASES, SHORT CHAIN"/>
    <property type="match status" value="1"/>
</dbReference>
<evidence type="ECO:0000256" key="4">
    <source>
        <dbReference type="SAM" id="MobiDB-lite"/>
    </source>
</evidence>
<name>A0A937CXK6_9BURK</name>
<dbReference type="SUPFAM" id="SSF51735">
    <property type="entry name" value="NAD(P)-binding Rossmann-fold domains"/>
    <property type="match status" value="1"/>
</dbReference>
<dbReference type="InterPro" id="IPR020904">
    <property type="entry name" value="Sc_DH/Rdtase_CS"/>
</dbReference>
<feature type="domain" description="Ketoreductase" evidence="5">
    <location>
        <begin position="8"/>
        <end position="204"/>
    </location>
</feature>
<dbReference type="InterPro" id="IPR057326">
    <property type="entry name" value="KR_dom"/>
</dbReference>
<keyword evidence="2" id="KW-0560">Oxidoreductase</keyword>
<dbReference type="AlphaFoldDB" id="A0A937CXK6"/>
<dbReference type="Proteomes" id="UP000599109">
    <property type="component" value="Unassembled WGS sequence"/>
</dbReference>
<dbReference type="InterPro" id="IPR051687">
    <property type="entry name" value="Peroxisomal_Beta-Oxidation"/>
</dbReference>
<dbReference type="PROSITE" id="PS00061">
    <property type="entry name" value="ADH_SHORT"/>
    <property type="match status" value="1"/>
</dbReference>
<evidence type="ECO:0000256" key="1">
    <source>
        <dbReference type="ARBA" id="ARBA00006484"/>
    </source>
</evidence>
<evidence type="ECO:0000256" key="2">
    <source>
        <dbReference type="ARBA" id="ARBA00023002"/>
    </source>
</evidence>
<accession>A0A937CXK6</accession>
<dbReference type="InterPro" id="IPR036291">
    <property type="entry name" value="NAD(P)-bd_dom_sf"/>
</dbReference>
<feature type="region of interest" description="Disordered" evidence="4">
    <location>
        <begin position="280"/>
        <end position="301"/>
    </location>
</feature>
<organism evidence="6 7">
    <name type="scientific">Ramlibacter monticola</name>
    <dbReference type="NCBI Taxonomy" id="1926872"/>
    <lineage>
        <taxon>Bacteria</taxon>
        <taxon>Pseudomonadati</taxon>
        <taxon>Pseudomonadota</taxon>
        <taxon>Betaproteobacteria</taxon>
        <taxon>Burkholderiales</taxon>
        <taxon>Comamonadaceae</taxon>
        <taxon>Ramlibacter</taxon>
    </lineage>
</organism>